<proteinExistence type="predicted"/>
<dbReference type="EMBL" id="ML208617">
    <property type="protein sequence ID" value="TFK61949.1"/>
    <property type="molecule type" value="Genomic_DNA"/>
</dbReference>
<name>A0ACD3A967_9AGAR</name>
<keyword evidence="2" id="KW-1185">Reference proteome</keyword>
<evidence type="ECO:0000313" key="1">
    <source>
        <dbReference type="EMBL" id="TFK61949.1"/>
    </source>
</evidence>
<gene>
    <name evidence="1" type="ORF">BDN72DRAFT_413790</name>
</gene>
<accession>A0ACD3A967</accession>
<evidence type="ECO:0000313" key="2">
    <source>
        <dbReference type="Proteomes" id="UP000308600"/>
    </source>
</evidence>
<sequence length="355" mass="36936">MTFSTKLVFALTAIPAVLAATLNVQVGAGGKLKYDPEYVIAAPGDVVNFTFNPKNHTVTQSAFNTPCVPLPGGASSGFNPVTANTNPLPTFQVHVTDTKPIWIHCEQANHCSSGMVFAINPPATGNTFDAFKKLAVAGGSSGSSAPVGTPYTSPPPPQWTIATATVTYANSVYTTTYTSYDGTPPPTPAAAPADHKILISDDGSFAYDPPHIQAAIGDTVTFEFRAGNHTVTQSSFQNPCVKFVDSQGNPGFASGFKPVASGTTTFPTFQIKINDTAPIWGYCGQTDHCGDGMVFAINSVESGPNNFVAFQQMAKNINGTAPLPTPTGKNSGIRGAAFMTPTGLVAAFALVFAVL</sequence>
<reference evidence="1 2" key="1">
    <citation type="journal article" date="2019" name="Nat. Ecol. Evol.">
        <title>Megaphylogeny resolves global patterns of mushroom evolution.</title>
        <authorList>
            <person name="Varga T."/>
            <person name="Krizsan K."/>
            <person name="Foldi C."/>
            <person name="Dima B."/>
            <person name="Sanchez-Garcia M."/>
            <person name="Sanchez-Ramirez S."/>
            <person name="Szollosi G.J."/>
            <person name="Szarkandi J.G."/>
            <person name="Papp V."/>
            <person name="Albert L."/>
            <person name="Andreopoulos W."/>
            <person name="Angelini C."/>
            <person name="Antonin V."/>
            <person name="Barry K.W."/>
            <person name="Bougher N.L."/>
            <person name="Buchanan P."/>
            <person name="Buyck B."/>
            <person name="Bense V."/>
            <person name="Catcheside P."/>
            <person name="Chovatia M."/>
            <person name="Cooper J."/>
            <person name="Damon W."/>
            <person name="Desjardin D."/>
            <person name="Finy P."/>
            <person name="Geml J."/>
            <person name="Haridas S."/>
            <person name="Hughes K."/>
            <person name="Justo A."/>
            <person name="Karasinski D."/>
            <person name="Kautmanova I."/>
            <person name="Kiss B."/>
            <person name="Kocsube S."/>
            <person name="Kotiranta H."/>
            <person name="LaButti K.M."/>
            <person name="Lechner B.E."/>
            <person name="Liimatainen K."/>
            <person name="Lipzen A."/>
            <person name="Lukacs Z."/>
            <person name="Mihaltcheva S."/>
            <person name="Morgado L.N."/>
            <person name="Niskanen T."/>
            <person name="Noordeloos M.E."/>
            <person name="Ohm R.A."/>
            <person name="Ortiz-Santana B."/>
            <person name="Ovrebo C."/>
            <person name="Racz N."/>
            <person name="Riley R."/>
            <person name="Savchenko A."/>
            <person name="Shiryaev A."/>
            <person name="Soop K."/>
            <person name="Spirin V."/>
            <person name="Szebenyi C."/>
            <person name="Tomsovsky M."/>
            <person name="Tulloss R.E."/>
            <person name="Uehling J."/>
            <person name="Grigoriev I.V."/>
            <person name="Vagvolgyi C."/>
            <person name="Papp T."/>
            <person name="Martin F.M."/>
            <person name="Miettinen O."/>
            <person name="Hibbett D.S."/>
            <person name="Nagy L.G."/>
        </authorList>
    </citation>
    <scope>NUCLEOTIDE SEQUENCE [LARGE SCALE GENOMIC DNA]</scope>
    <source>
        <strain evidence="1 2">NL-1719</strain>
    </source>
</reference>
<protein>
    <submittedName>
        <fullName evidence="1">Uncharacterized protein</fullName>
    </submittedName>
</protein>
<organism evidence="1 2">
    <name type="scientific">Pluteus cervinus</name>
    <dbReference type="NCBI Taxonomy" id="181527"/>
    <lineage>
        <taxon>Eukaryota</taxon>
        <taxon>Fungi</taxon>
        <taxon>Dikarya</taxon>
        <taxon>Basidiomycota</taxon>
        <taxon>Agaricomycotina</taxon>
        <taxon>Agaricomycetes</taxon>
        <taxon>Agaricomycetidae</taxon>
        <taxon>Agaricales</taxon>
        <taxon>Pluteineae</taxon>
        <taxon>Pluteaceae</taxon>
        <taxon>Pluteus</taxon>
    </lineage>
</organism>
<dbReference type="Proteomes" id="UP000308600">
    <property type="component" value="Unassembled WGS sequence"/>
</dbReference>